<feature type="domain" description="DUF6234" evidence="3">
    <location>
        <begin position="32"/>
        <end position="131"/>
    </location>
</feature>
<dbReference type="InterPro" id="IPR046201">
    <property type="entry name" value="DUF6234"/>
</dbReference>
<dbReference type="Pfam" id="PF19747">
    <property type="entry name" value="DUF6234"/>
    <property type="match status" value="1"/>
</dbReference>
<keyword evidence="2" id="KW-0472">Membrane</keyword>
<proteinExistence type="predicted"/>
<feature type="transmembrane region" description="Helical" evidence="2">
    <location>
        <begin position="105"/>
        <end position="125"/>
    </location>
</feature>
<evidence type="ECO:0000259" key="3">
    <source>
        <dbReference type="Pfam" id="PF19747"/>
    </source>
</evidence>
<evidence type="ECO:0000313" key="4">
    <source>
        <dbReference type="EMBL" id="XDQ34682.1"/>
    </source>
</evidence>
<organism evidence="4">
    <name type="scientific">Streptomyces sp. R28</name>
    <dbReference type="NCBI Taxonomy" id="3238628"/>
    <lineage>
        <taxon>Bacteria</taxon>
        <taxon>Bacillati</taxon>
        <taxon>Actinomycetota</taxon>
        <taxon>Actinomycetes</taxon>
        <taxon>Kitasatosporales</taxon>
        <taxon>Streptomycetaceae</taxon>
        <taxon>Streptomyces</taxon>
    </lineage>
</organism>
<reference evidence="4" key="1">
    <citation type="submission" date="2024-07" db="EMBL/GenBank/DDBJ databases">
        <authorList>
            <person name="Yu S.T."/>
        </authorList>
    </citation>
    <scope>NUCLEOTIDE SEQUENCE</scope>
    <source>
        <strain evidence="4">R28</strain>
    </source>
</reference>
<feature type="region of interest" description="Disordered" evidence="1">
    <location>
        <begin position="1"/>
        <end position="22"/>
    </location>
</feature>
<dbReference type="EMBL" id="CP163439">
    <property type="protein sequence ID" value="XDQ34682.1"/>
    <property type="molecule type" value="Genomic_DNA"/>
</dbReference>
<protein>
    <submittedName>
        <fullName evidence="4">DUF6234 family protein</fullName>
    </submittedName>
</protein>
<keyword evidence="2" id="KW-0812">Transmembrane</keyword>
<feature type="transmembrane region" description="Helical" evidence="2">
    <location>
        <begin position="36"/>
        <end position="58"/>
    </location>
</feature>
<name>A0AB39PWQ1_9ACTN</name>
<gene>
    <name evidence="4" type="ORF">AB5J49_15790</name>
</gene>
<sequence>MIDPDTQGPSGLPQFRGANVPPPRTERRWLPVAGDIALAVGLLVLDALGAVAALLLGIDVSGDWKPFDPGADNSDVTFTFDWLYVGVVGGLVLLSAALLYRLRAVVSACLQVLAGAAVLVIAVSGTRFDADRAARAYDGVRAAAASSRVTSSPQMVRAAPTVARTSRSAGV</sequence>
<feature type="transmembrane region" description="Helical" evidence="2">
    <location>
        <begin position="82"/>
        <end position="100"/>
    </location>
</feature>
<dbReference type="RefSeq" id="WP_369169271.1">
    <property type="nucleotide sequence ID" value="NZ_CP163439.1"/>
</dbReference>
<accession>A0AB39PWQ1</accession>
<dbReference type="AlphaFoldDB" id="A0AB39PWQ1"/>
<evidence type="ECO:0000256" key="2">
    <source>
        <dbReference type="SAM" id="Phobius"/>
    </source>
</evidence>
<keyword evidence="2" id="KW-1133">Transmembrane helix</keyword>
<evidence type="ECO:0000256" key="1">
    <source>
        <dbReference type="SAM" id="MobiDB-lite"/>
    </source>
</evidence>